<dbReference type="InterPro" id="IPR007621">
    <property type="entry name" value="TPM_dom"/>
</dbReference>
<evidence type="ECO:0000313" key="5">
    <source>
        <dbReference type="Proteomes" id="UP000461880"/>
    </source>
</evidence>
<dbReference type="AlphaFoldDB" id="A0A7X2NR86"/>
<evidence type="ECO:0000259" key="3">
    <source>
        <dbReference type="Pfam" id="PF04536"/>
    </source>
</evidence>
<dbReference type="PANTHER" id="PTHR30373:SF2">
    <property type="entry name" value="UPF0603 PROTEIN YGCG"/>
    <property type="match status" value="1"/>
</dbReference>
<comment type="caution">
    <text evidence="4">The sequence shown here is derived from an EMBL/GenBank/DDBJ whole genome shotgun (WGS) entry which is preliminary data.</text>
</comment>
<dbReference type="Pfam" id="PF04536">
    <property type="entry name" value="TPM_phosphatase"/>
    <property type="match status" value="1"/>
</dbReference>
<evidence type="ECO:0000256" key="2">
    <source>
        <dbReference type="SAM" id="Phobius"/>
    </source>
</evidence>
<feature type="transmembrane region" description="Helical" evidence="2">
    <location>
        <begin position="167"/>
        <end position="189"/>
    </location>
</feature>
<feature type="domain" description="TPM" evidence="3">
    <location>
        <begin position="28"/>
        <end position="151"/>
    </location>
</feature>
<feature type="region of interest" description="Disordered" evidence="1">
    <location>
        <begin position="224"/>
        <end position="252"/>
    </location>
</feature>
<dbReference type="Gene3D" id="3.10.310.50">
    <property type="match status" value="1"/>
</dbReference>
<sequence length="252" mass="27819">MQMKKMLMMILAGFVFLILPLPAAGMHVFDEAGLLSESQLASLEDYAGNISERYQFGVYIVTLPSLSGGEVEEMADELYQERYGLGEGTDRNGILLLLSMEEREYALLTNGPKADYAFTSYGLDQLEAKFLDDLKEDQWASGFNDYLSECDRYLSLASENHPVKRPLWTGILLMFAISAGISLGVCLILKQRMKSVAMNRSAAAYCAGSLALRGQSDQFVNTTVSRRKIEKPSRNSDSSGTSHGSTVRSGKF</sequence>
<dbReference type="EMBL" id="VUMN01000005">
    <property type="protein sequence ID" value="MSS57945.1"/>
    <property type="molecule type" value="Genomic_DNA"/>
</dbReference>
<evidence type="ECO:0000313" key="4">
    <source>
        <dbReference type="EMBL" id="MSS57945.1"/>
    </source>
</evidence>
<keyword evidence="2" id="KW-0472">Membrane</keyword>
<organism evidence="4 5">
    <name type="scientific">Stecheria intestinalis</name>
    <dbReference type="NCBI Taxonomy" id="2606630"/>
    <lineage>
        <taxon>Bacteria</taxon>
        <taxon>Bacillati</taxon>
        <taxon>Bacillota</taxon>
        <taxon>Erysipelotrichia</taxon>
        <taxon>Erysipelotrichales</taxon>
        <taxon>Erysipelotrichaceae</taxon>
        <taxon>Stecheria</taxon>
    </lineage>
</organism>
<gene>
    <name evidence="4" type="ORF">FYJ51_03395</name>
</gene>
<keyword evidence="2" id="KW-0812">Transmembrane</keyword>
<dbReference type="PANTHER" id="PTHR30373">
    <property type="entry name" value="UPF0603 PROTEIN YGCG"/>
    <property type="match status" value="1"/>
</dbReference>
<dbReference type="Proteomes" id="UP000461880">
    <property type="component" value="Unassembled WGS sequence"/>
</dbReference>
<name>A0A7X2NR86_9FIRM</name>
<accession>A0A7X2NR86</accession>
<keyword evidence="5" id="KW-1185">Reference proteome</keyword>
<feature type="compositionally biased region" description="Polar residues" evidence="1">
    <location>
        <begin position="235"/>
        <end position="252"/>
    </location>
</feature>
<evidence type="ECO:0000256" key="1">
    <source>
        <dbReference type="SAM" id="MobiDB-lite"/>
    </source>
</evidence>
<keyword evidence="2" id="KW-1133">Transmembrane helix</keyword>
<proteinExistence type="predicted"/>
<reference evidence="4 5" key="1">
    <citation type="submission" date="2019-08" db="EMBL/GenBank/DDBJ databases">
        <title>In-depth cultivation of the pig gut microbiome towards novel bacterial diversity and tailored functional studies.</title>
        <authorList>
            <person name="Wylensek D."/>
            <person name="Hitch T.C.A."/>
            <person name="Clavel T."/>
        </authorList>
    </citation>
    <scope>NUCLEOTIDE SEQUENCE [LARGE SCALE GENOMIC DNA]</scope>
    <source>
        <strain evidence="4 5">Oil+RF-744-GAM-WT-6</strain>
    </source>
</reference>
<protein>
    <submittedName>
        <fullName evidence="4">TPM domain-containing protein</fullName>
    </submittedName>
</protein>